<dbReference type="EMBL" id="OR958571">
    <property type="protein sequence ID" value="WWY65567.1"/>
    <property type="molecule type" value="Genomic_DNA"/>
</dbReference>
<evidence type="ECO:0000313" key="1">
    <source>
        <dbReference type="EMBL" id="WWY65567.1"/>
    </source>
</evidence>
<organism evidence="1">
    <name type="scientific">Escherichia phage 121/2022-2B</name>
    <dbReference type="NCBI Taxonomy" id="3103121"/>
    <lineage>
        <taxon>Viruses</taxon>
    </lineage>
</organism>
<name>A0AAU6NT13_9VIRU</name>
<protein>
    <submittedName>
        <fullName evidence="1">Uncharacterized protein</fullName>
    </submittedName>
</protein>
<accession>A0AAU6NT13</accession>
<proteinExistence type="predicted"/>
<gene>
    <name evidence="1" type="ORF">Tiger2B_70</name>
</gene>
<reference evidence="1" key="1">
    <citation type="submission" date="2023-12" db="EMBL/GenBank/DDBJ databases">
        <title>Characterization of a newly isolated phage infecting antibiotic-resistant Escherichia coli.</title>
        <authorList>
            <person name="Wanecka A."/>
            <person name="Marynowska M."/>
            <person name="Wesolowski W."/>
            <person name="Bloch S."/>
            <person name="Nejman-Falenczyk B."/>
            <person name="Neumann J."/>
            <person name="Krol J."/>
            <person name="Florek M."/>
            <person name="Ulanicki K."/>
            <person name="Napierala A."/>
            <person name="Twardon J."/>
            <person name="Wolska B."/>
            <person name="Porebska J."/>
            <person name="Ziubrzycka A."/>
            <person name="Czeretowicz I."/>
            <person name="Benisz M."/>
        </authorList>
    </citation>
    <scope>NUCLEOTIDE SEQUENCE</scope>
</reference>
<sequence>MRPEYKVTYTCNLSKRGTSLVDNPVLNCRTAL</sequence>